<comment type="caution">
    <text evidence="1">The sequence shown here is derived from an EMBL/GenBank/DDBJ whole genome shotgun (WGS) entry which is preliminary data.</text>
</comment>
<name>A0ABW6PRU9_9NOCA</name>
<dbReference type="EMBL" id="JBIAMX010000012">
    <property type="protein sequence ID" value="MFF0545078.1"/>
    <property type="molecule type" value="Genomic_DNA"/>
</dbReference>
<accession>A0ABW6PRU9</accession>
<dbReference type="Proteomes" id="UP001601444">
    <property type="component" value="Unassembled WGS sequence"/>
</dbReference>
<gene>
    <name evidence="1" type="ORF">ACFYTF_19800</name>
</gene>
<sequence>MPEADLVTGTQLAVLARVLQVPPRHLEPLARLGAAGLHELQGRMVGALFDQHLATFRRASSLVPLVPLGIGIPVMQRRMPAMIAGRLAGALGVDHPRKAAAALSLLDPVYAADCAPYLDPRVIGQLASEAPPEPLMPILNEILRRGDYVTAAGFLAAATPPMIEAMERLVPDDAGLIFTAAYAYSTETISAVVRRLLAGPRVTGMMQTVLAGPPALQHAMLAVFCRFEADVAVAVGDILFGHGPAPAVGRFVFTAVAGRAVPELLTVLGMLSPFAHWSLASNPVFADRRVLAAMVAALHGEADAVMWRGLFTLAARLSKPVRREVALLLMELPEQAVAALPAHATDAQCWPVLLELLTESDPQLQDRLARVWSQLPPERRGGLHEHIHRHGYDARLARITEALVPVSLEEVYFHRRRRIRHRGE</sequence>
<protein>
    <submittedName>
        <fullName evidence="1">Uncharacterized protein</fullName>
    </submittedName>
</protein>
<reference evidence="1 2" key="1">
    <citation type="submission" date="2024-10" db="EMBL/GenBank/DDBJ databases">
        <title>The Natural Products Discovery Center: Release of the First 8490 Sequenced Strains for Exploring Actinobacteria Biosynthetic Diversity.</title>
        <authorList>
            <person name="Kalkreuter E."/>
            <person name="Kautsar S.A."/>
            <person name="Yang D."/>
            <person name="Bader C.D."/>
            <person name="Teijaro C.N."/>
            <person name="Fluegel L."/>
            <person name="Davis C.M."/>
            <person name="Simpson J.R."/>
            <person name="Lauterbach L."/>
            <person name="Steele A.D."/>
            <person name="Gui C."/>
            <person name="Meng S."/>
            <person name="Li G."/>
            <person name="Viehrig K."/>
            <person name="Ye F."/>
            <person name="Su P."/>
            <person name="Kiefer A.F."/>
            <person name="Nichols A."/>
            <person name="Cepeda A.J."/>
            <person name="Yan W."/>
            <person name="Fan B."/>
            <person name="Jiang Y."/>
            <person name="Adhikari A."/>
            <person name="Zheng C.-J."/>
            <person name="Schuster L."/>
            <person name="Cowan T.M."/>
            <person name="Smanski M.J."/>
            <person name="Chevrette M.G."/>
            <person name="De Carvalho L.P.S."/>
            <person name="Shen B."/>
        </authorList>
    </citation>
    <scope>NUCLEOTIDE SEQUENCE [LARGE SCALE GENOMIC DNA]</scope>
    <source>
        <strain evidence="1 2">NPDC004045</strain>
    </source>
</reference>
<evidence type="ECO:0000313" key="2">
    <source>
        <dbReference type="Proteomes" id="UP001601444"/>
    </source>
</evidence>
<organism evidence="1 2">
    <name type="scientific">Nocardia thailandica</name>
    <dbReference type="NCBI Taxonomy" id="257275"/>
    <lineage>
        <taxon>Bacteria</taxon>
        <taxon>Bacillati</taxon>
        <taxon>Actinomycetota</taxon>
        <taxon>Actinomycetes</taxon>
        <taxon>Mycobacteriales</taxon>
        <taxon>Nocardiaceae</taxon>
        <taxon>Nocardia</taxon>
    </lineage>
</organism>
<proteinExistence type="predicted"/>
<keyword evidence="2" id="KW-1185">Reference proteome</keyword>
<dbReference type="RefSeq" id="WP_043652376.1">
    <property type="nucleotide sequence ID" value="NZ_JBIAMX010000012.1"/>
</dbReference>
<evidence type="ECO:0000313" key="1">
    <source>
        <dbReference type="EMBL" id="MFF0545078.1"/>
    </source>
</evidence>